<feature type="compositionally biased region" description="Basic residues" evidence="1">
    <location>
        <begin position="398"/>
        <end position="411"/>
    </location>
</feature>
<evidence type="ECO:0008006" key="6">
    <source>
        <dbReference type="Google" id="ProtNLM"/>
    </source>
</evidence>
<evidence type="ECO:0000259" key="3">
    <source>
        <dbReference type="PROSITE" id="PS50056"/>
    </source>
</evidence>
<protein>
    <recommendedName>
        <fullName evidence="6">Protein-tyrosine phosphatase</fullName>
    </recommendedName>
</protein>
<dbReference type="Gene3D" id="3.90.190.10">
    <property type="entry name" value="Protein tyrosine phosphatase superfamily"/>
    <property type="match status" value="1"/>
</dbReference>
<comment type="caution">
    <text evidence="4">The sequence shown here is derived from an EMBL/GenBank/DDBJ whole genome shotgun (WGS) entry which is preliminary data.</text>
</comment>
<dbReference type="PRINTS" id="PR00700">
    <property type="entry name" value="PRTYPHPHTASE"/>
</dbReference>
<proteinExistence type="predicted"/>
<evidence type="ECO:0000313" key="5">
    <source>
        <dbReference type="Proteomes" id="UP001176961"/>
    </source>
</evidence>
<dbReference type="EMBL" id="CATQJL010000001">
    <property type="protein sequence ID" value="CAJ0588247.1"/>
    <property type="molecule type" value="Genomic_DNA"/>
</dbReference>
<dbReference type="AlphaFoldDB" id="A0AA36GC11"/>
<feature type="domain" description="Tyrosine specific protein phosphatases" evidence="3">
    <location>
        <begin position="258"/>
        <end position="349"/>
    </location>
</feature>
<dbReference type="Pfam" id="PF00102">
    <property type="entry name" value="Y_phosphatase"/>
    <property type="match status" value="1"/>
</dbReference>
<name>A0AA36GC11_CYLNA</name>
<gene>
    <name evidence="4" type="ORF">CYNAS_LOCUS230</name>
</gene>
<dbReference type="SMART" id="SM00194">
    <property type="entry name" value="PTPc"/>
    <property type="match status" value="1"/>
</dbReference>
<dbReference type="GO" id="GO:0004725">
    <property type="term" value="F:protein tyrosine phosphatase activity"/>
    <property type="evidence" value="ECO:0007669"/>
    <property type="project" value="InterPro"/>
</dbReference>
<dbReference type="SUPFAM" id="SSF52799">
    <property type="entry name" value="(Phosphotyrosine protein) phosphatases II"/>
    <property type="match status" value="1"/>
</dbReference>
<dbReference type="InterPro" id="IPR052782">
    <property type="entry name" value="Oocyte-zygote_transition_reg"/>
</dbReference>
<dbReference type="InterPro" id="IPR016130">
    <property type="entry name" value="Tyr_Pase_AS"/>
</dbReference>
<dbReference type="CDD" id="cd00047">
    <property type="entry name" value="PTPc"/>
    <property type="match status" value="1"/>
</dbReference>
<dbReference type="InterPro" id="IPR000387">
    <property type="entry name" value="Tyr_Pase_dom"/>
</dbReference>
<dbReference type="Proteomes" id="UP001176961">
    <property type="component" value="Unassembled WGS sequence"/>
</dbReference>
<sequence length="411" mass="47088">MAEVKAPTSRTTKDDEKTTSSAATDVRKECPTCHVSIMSNADPSNSRFKLKPGEYMFDFEGSTTSTQSLSTYLHMFSVSNVYRMFFNYTQVLQLDTHRCCTTYSIYGNQNRFNDIPCIEETRVHVKHPTADHDYIHANWVDGYREPKKFILTQAPLAHTIDQFWNMIWQEKSVLLVSMIQMFDVNGAEWGICYIPQKTGEELNTEGIKIVHCGTRCVRRTYDATLLKVVRDGVERKLLHICFFSWGHKGTPRRPTELLNFVADINFNRELLVKEAIAAGWLKENETSPLVVHCLSGAARSATLVALDICMKKMDDTASKSCGALVDVEDVVLRIRTQRAMAMQIPEQYLFLHLAVFEYAIRQRYIADETYTDIGVENYFYEAREAKSEEPVQSSRTARTPRKRSKRLGPSH</sequence>
<feature type="domain" description="Tyrosine-protein phosphatase" evidence="2">
    <location>
        <begin position="108"/>
        <end position="358"/>
    </location>
</feature>
<evidence type="ECO:0000313" key="4">
    <source>
        <dbReference type="EMBL" id="CAJ0588247.1"/>
    </source>
</evidence>
<organism evidence="4 5">
    <name type="scientific">Cylicocyclus nassatus</name>
    <name type="common">Nematode worm</name>
    <dbReference type="NCBI Taxonomy" id="53992"/>
    <lineage>
        <taxon>Eukaryota</taxon>
        <taxon>Metazoa</taxon>
        <taxon>Ecdysozoa</taxon>
        <taxon>Nematoda</taxon>
        <taxon>Chromadorea</taxon>
        <taxon>Rhabditida</taxon>
        <taxon>Rhabditina</taxon>
        <taxon>Rhabditomorpha</taxon>
        <taxon>Strongyloidea</taxon>
        <taxon>Strongylidae</taxon>
        <taxon>Cylicocyclus</taxon>
    </lineage>
</organism>
<feature type="region of interest" description="Disordered" evidence="1">
    <location>
        <begin position="1"/>
        <end position="23"/>
    </location>
</feature>
<dbReference type="InterPro" id="IPR003595">
    <property type="entry name" value="Tyr_Pase_cat"/>
</dbReference>
<evidence type="ECO:0000256" key="1">
    <source>
        <dbReference type="SAM" id="MobiDB-lite"/>
    </source>
</evidence>
<dbReference type="InterPro" id="IPR029021">
    <property type="entry name" value="Prot-tyrosine_phosphatase-like"/>
</dbReference>
<dbReference type="SMART" id="SM00404">
    <property type="entry name" value="PTPc_motif"/>
    <property type="match status" value="1"/>
</dbReference>
<accession>A0AA36GC11</accession>
<dbReference type="PROSITE" id="PS50056">
    <property type="entry name" value="TYR_PHOSPHATASE_2"/>
    <property type="match status" value="1"/>
</dbReference>
<dbReference type="PROSITE" id="PS00383">
    <property type="entry name" value="TYR_PHOSPHATASE_1"/>
    <property type="match status" value="1"/>
</dbReference>
<feature type="region of interest" description="Disordered" evidence="1">
    <location>
        <begin position="384"/>
        <end position="411"/>
    </location>
</feature>
<dbReference type="InterPro" id="IPR000242">
    <property type="entry name" value="PTP_cat"/>
</dbReference>
<dbReference type="PANTHER" id="PTHR46163">
    <property type="entry name" value="TYROSINE-PROTEIN PHOSPHATASE-RELATED"/>
    <property type="match status" value="1"/>
</dbReference>
<keyword evidence="5" id="KW-1185">Reference proteome</keyword>
<evidence type="ECO:0000259" key="2">
    <source>
        <dbReference type="PROSITE" id="PS50055"/>
    </source>
</evidence>
<dbReference type="PROSITE" id="PS50055">
    <property type="entry name" value="TYR_PHOSPHATASE_PTP"/>
    <property type="match status" value="1"/>
</dbReference>
<reference evidence="4" key="1">
    <citation type="submission" date="2023-07" db="EMBL/GenBank/DDBJ databases">
        <authorList>
            <consortium name="CYATHOMIX"/>
        </authorList>
    </citation>
    <scope>NUCLEOTIDE SEQUENCE</scope>
    <source>
        <strain evidence="4">N/A</strain>
    </source>
</reference>
<dbReference type="PANTHER" id="PTHR46163:SF26">
    <property type="entry name" value="TYROSINE-PROTEIN PHOSPHATASE DOMAIN-CONTAINING PROTEIN"/>
    <property type="match status" value="1"/>
</dbReference>